<gene>
    <name evidence="3" type="ORF">MM239_19480</name>
</gene>
<evidence type="ECO:0000313" key="3">
    <source>
        <dbReference type="EMBL" id="MCH7411577.1"/>
    </source>
</evidence>
<protein>
    <submittedName>
        <fullName evidence="3">NAD(P)-binding domain-containing protein</fullName>
    </submittedName>
</protein>
<keyword evidence="1" id="KW-0560">Oxidoreductase</keyword>
<comment type="caution">
    <text evidence="3">The sequence shown here is derived from an EMBL/GenBank/DDBJ whole genome shotgun (WGS) entry which is preliminary data.</text>
</comment>
<dbReference type="RefSeq" id="WP_241350009.1">
    <property type="nucleotide sequence ID" value="NZ_JAKZGP010000089.1"/>
</dbReference>
<evidence type="ECO:0000259" key="2">
    <source>
        <dbReference type="Pfam" id="PF03807"/>
    </source>
</evidence>
<keyword evidence="4" id="KW-1185">Reference proteome</keyword>
<reference evidence="3" key="1">
    <citation type="submission" date="2022-03" db="EMBL/GenBank/DDBJ databases">
        <title>De novo assembled genomes of Belliella spp. (Cyclobacteriaceae) strains.</title>
        <authorList>
            <person name="Szabo A."/>
            <person name="Korponai K."/>
            <person name="Felfoldi T."/>
        </authorList>
    </citation>
    <scope>NUCLEOTIDE SEQUENCE</scope>
    <source>
        <strain evidence="3">DSM 111904</strain>
    </source>
</reference>
<name>A0ABS9V589_9BACT</name>
<dbReference type="Gene3D" id="3.40.50.720">
    <property type="entry name" value="NAD(P)-binding Rossmann-like Domain"/>
    <property type="match status" value="1"/>
</dbReference>
<sequence length="204" mass="23055">MNLGILGSTTLAYTLGSKYIATGIEVSIGVRNGFEPKDIRWKILNMLSDKVFTYENTIAQSEVILICCENENLKLVCEALKNADLTDKILIDCTNSSFNKVFKCNTTYIQECIGNKTIYKAFNNLGLDYPKSDPLGLIKETYYCGESNVVKFRVKKLIEVVGFKAVDAGDLESAYLLEAFYHLRKEIAINKRDQTDYHFKLISV</sequence>
<dbReference type="Pfam" id="PF03807">
    <property type="entry name" value="F420_oxidored"/>
    <property type="match status" value="1"/>
</dbReference>
<dbReference type="PANTHER" id="PTHR14239">
    <property type="entry name" value="DUDULIN-RELATED"/>
    <property type="match status" value="1"/>
</dbReference>
<dbReference type="EMBL" id="JAKZGP010000089">
    <property type="protein sequence ID" value="MCH7411577.1"/>
    <property type="molecule type" value="Genomic_DNA"/>
</dbReference>
<dbReference type="InterPro" id="IPR036291">
    <property type="entry name" value="NAD(P)-bd_dom_sf"/>
</dbReference>
<dbReference type="SUPFAM" id="SSF51735">
    <property type="entry name" value="NAD(P)-binding Rossmann-fold domains"/>
    <property type="match status" value="1"/>
</dbReference>
<dbReference type="InterPro" id="IPR028939">
    <property type="entry name" value="P5C_Rdtase_cat_N"/>
</dbReference>
<evidence type="ECO:0000256" key="1">
    <source>
        <dbReference type="ARBA" id="ARBA00023002"/>
    </source>
</evidence>
<proteinExistence type="predicted"/>
<dbReference type="PANTHER" id="PTHR14239:SF3">
    <property type="entry name" value="METALLOREDUCTASE STEAP1-RELATED"/>
    <property type="match status" value="1"/>
</dbReference>
<organism evidence="3 4">
    <name type="scientific">Belliella filtrata</name>
    <dbReference type="NCBI Taxonomy" id="2923435"/>
    <lineage>
        <taxon>Bacteria</taxon>
        <taxon>Pseudomonadati</taxon>
        <taxon>Bacteroidota</taxon>
        <taxon>Cytophagia</taxon>
        <taxon>Cytophagales</taxon>
        <taxon>Cyclobacteriaceae</taxon>
        <taxon>Belliella</taxon>
    </lineage>
</organism>
<accession>A0ABS9V589</accession>
<dbReference type="Proteomes" id="UP001165489">
    <property type="component" value="Unassembled WGS sequence"/>
</dbReference>
<evidence type="ECO:0000313" key="4">
    <source>
        <dbReference type="Proteomes" id="UP001165489"/>
    </source>
</evidence>
<feature type="domain" description="Pyrroline-5-carboxylate reductase catalytic N-terminal" evidence="2">
    <location>
        <begin position="3"/>
        <end position="95"/>
    </location>
</feature>
<dbReference type="InterPro" id="IPR051267">
    <property type="entry name" value="STEAP_metalloreductase"/>
</dbReference>